<evidence type="ECO:0000259" key="6">
    <source>
        <dbReference type="SMART" id="SM00415"/>
    </source>
</evidence>
<comment type="similarity">
    <text evidence="4">Belongs to the HSF family.</text>
</comment>
<dbReference type="Proteomes" id="UP001295423">
    <property type="component" value="Unassembled WGS sequence"/>
</dbReference>
<dbReference type="PRINTS" id="PR00056">
    <property type="entry name" value="HSFDOMAIN"/>
</dbReference>
<dbReference type="InterPro" id="IPR036388">
    <property type="entry name" value="WH-like_DNA-bd_sf"/>
</dbReference>
<evidence type="ECO:0000256" key="1">
    <source>
        <dbReference type="ARBA" id="ARBA00004123"/>
    </source>
</evidence>
<dbReference type="InterPro" id="IPR000232">
    <property type="entry name" value="HSF_DNA-bd"/>
</dbReference>
<evidence type="ECO:0000256" key="2">
    <source>
        <dbReference type="ARBA" id="ARBA00023125"/>
    </source>
</evidence>
<dbReference type="GO" id="GO:0003700">
    <property type="term" value="F:DNA-binding transcription factor activity"/>
    <property type="evidence" value="ECO:0007669"/>
    <property type="project" value="InterPro"/>
</dbReference>
<evidence type="ECO:0000313" key="7">
    <source>
        <dbReference type="EMBL" id="CAJ1960003.1"/>
    </source>
</evidence>
<gene>
    <name evidence="7" type="ORF">CYCCA115_LOCUS18420</name>
</gene>
<evidence type="ECO:0000256" key="3">
    <source>
        <dbReference type="ARBA" id="ARBA00023242"/>
    </source>
</evidence>
<dbReference type="GO" id="GO:0005634">
    <property type="term" value="C:nucleus"/>
    <property type="evidence" value="ECO:0007669"/>
    <property type="project" value="UniProtKB-SubCell"/>
</dbReference>
<name>A0AAD2PWE3_9STRA</name>
<dbReference type="Gene3D" id="1.10.10.10">
    <property type="entry name" value="Winged helix-like DNA-binding domain superfamily/Winged helix DNA-binding domain"/>
    <property type="match status" value="1"/>
</dbReference>
<proteinExistence type="inferred from homology"/>
<keyword evidence="2" id="KW-0238">DNA-binding</keyword>
<feature type="domain" description="HSF-type DNA-binding" evidence="6">
    <location>
        <begin position="18"/>
        <end position="113"/>
    </location>
</feature>
<dbReference type="PANTHER" id="PTHR10015:SF206">
    <property type="entry name" value="HSF-TYPE DNA-BINDING DOMAIN-CONTAINING PROTEIN"/>
    <property type="match status" value="1"/>
</dbReference>
<comment type="subcellular location">
    <subcellularLocation>
        <location evidence="1">Nucleus</location>
    </subcellularLocation>
</comment>
<dbReference type="GO" id="GO:0043565">
    <property type="term" value="F:sequence-specific DNA binding"/>
    <property type="evidence" value="ECO:0007669"/>
    <property type="project" value="InterPro"/>
</dbReference>
<sequence>MTGNNKRKQQSRKNRRPHFPGHLFHLLKLVEENGWDHIISWVNDGKAFRVYEIEEFEKRLLPTYFNSKKYASFTRQLHAYGFNCVRTGRQTGIYSHPSFHRNDPQSSCSLEREVGRLKSSAKISKEKQVRGGAAKTIVDMPLLVENNSSSESDSQEGDSSSSDSATSSTTNTTTTTSKLYKNAATVADQTKKTLLANHPQLRFPFNMNMNGRGSSFWSLSVATSAALMNAYGGGLGNHHAPQMSATNTLLENEKLRQHLLASTDVISRSPAAATTTTTTDFSVREGDFDPRPFPPSHHGFNPNMLNLNKGRTNQN</sequence>
<comment type="caution">
    <text evidence="7">The sequence shown here is derived from an EMBL/GenBank/DDBJ whole genome shotgun (WGS) entry which is preliminary data.</text>
</comment>
<dbReference type="PANTHER" id="PTHR10015">
    <property type="entry name" value="HEAT SHOCK TRANSCRIPTION FACTOR"/>
    <property type="match status" value="1"/>
</dbReference>
<feature type="compositionally biased region" description="Polar residues" evidence="5">
    <location>
        <begin position="303"/>
        <end position="315"/>
    </location>
</feature>
<protein>
    <recommendedName>
        <fullName evidence="6">HSF-type DNA-binding domain-containing protein</fullName>
    </recommendedName>
</protein>
<dbReference type="InterPro" id="IPR036390">
    <property type="entry name" value="WH_DNA-bd_sf"/>
</dbReference>
<dbReference type="SMART" id="SM00415">
    <property type="entry name" value="HSF"/>
    <property type="match status" value="1"/>
</dbReference>
<feature type="region of interest" description="Disordered" evidence="5">
    <location>
        <begin position="270"/>
        <end position="315"/>
    </location>
</feature>
<evidence type="ECO:0000256" key="4">
    <source>
        <dbReference type="RuleBase" id="RU004020"/>
    </source>
</evidence>
<dbReference type="EMBL" id="CAKOGP040002036">
    <property type="protein sequence ID" value="CAJ1960003.1"/>
    <property type="molecule type" value="Genomic_DNA"/>
</dbReference>
<dbReference type="AlphaFoldDB" id="A0AAD2PWE3"/>
<dbReference type="Pfam" id="PF00447">
    <property type="entry name" value="HSF_DNA-bind"/>
    <property type="match status" value="1"/>
</dbReference>
<organism evidence="7 8">
    <name type="scientific">Cylindrotheca closterium</name>
    <dbReference type="NCBI Taxonomy" id="2856"/>
    <lineage>
        <taxon>Eukaryota</taxon>
        <taxon>Sar</taxon>
        <taxon>Stramenopiles</taxon>
        <taxon>Ochrophyta</taxon>
        <taxon>Bacillariophyta</taxon>
        <taxon>Bacillariophyceae</taxon>
        <taxon>Bacillariophycidae</taxon>
        <taxon>Bacillariales</taxon>
        <taxon>Bacillariaceae</taxon>
        <taxon>Cylindrotheca</taxon>
    </lineage>
</organism>
<accession>A0AAD2PWE3</accession>
<reference evidence="7" key="1">
    <citation type="submission" date="2023-08" db="EMBL/GenBank/DDBJ databases">
        <authorList>
            <person name="Audoor S."/>
            <person name="Bilcke G."/>
        </authorList>
    </citation>
    <scope>NUCLEOTIDE SEQUENCE</scope>
</reference>
<evidence type="ECO:0000313" key="8">
    <source>
        <dbReference type="Proteomes" id="UP001295423"/>
    </source>
</evidence>
<keyword evidence="8" id="KW-1185">Reference proteome</keyword>
<dbReference type="SUPFAM" id="SSF46785">
    <property type="entry name" value="Winged helix' DNA-binding domain"/>
    <property type="match status" value="1"/>
</dbReference>
<evidence type="ECO:0000256" key="5">
    <source>
        <dbReference type="SAM" id="MobiDB-lite"/>
    </source>
</evidence>
<keyword evidence="3" id="KW-0539">Nucleus</keyword>
<feature type="region of interest" description="Disordered" evidence="5">
    <location>
        <begin position="147"/>
        <end position="174"/>
    </location>
</feature>